<evidence type="ECO:0000313" key="2">
    <source>
        <dbReference type="Proteomes" id="UP001642484"/>
    </source>
</evidence>
<organism evidence="1 2">
    <name type="scientific">Durusdinium trenchii</name>
    <dbReference type="NCBI Taxonomy" id="1381693"/>
    <lineage>
        <taxon>Eukaryota</taxon>
        <taxon>Sar</taxon>
        <taxon>Alveolata</taxon>
        <taxon>Dinophyceae</taxon>
        <taxon>Suessiales</taxon>
        <taxon>Symbiodiniaceae</taxon>
        <taxon>Durusdinium</taxon>
    </lineage>
</organism>
<evidence type="ECO:0000313" key="1">
    <source>
        <dbReference type="EMBL" id="CAK9014221.1"/>
    </source>
</evidence>
<dbReference type="Proteomes" id="UP001642484">
    <property type="component" value="Unassembled WGS sequence"/>
</dbReference>
<gene>
    <name evidence="1" type="ORF">CCMP2556_LOCUS11581</name>
</gene>
<dbReference type="EMBL" id="CAXAMN010005557">
    <property type="protein sequence ID" value="CAK9014221.1"/>
    <property type="molecule type" value="Genomic_DNA"/>
</dbReference>
<keyword evidence="2" id="KW-1185">Reference proteome</keyword>
<name>A0ABP0JIK1_9DINO</name>
<proteinExistence type="predicted"/>
<protein>
    <submittedName>
        <fullName evidence="1">Uncharacterized protein</fullName>
    </submittedName>
</protein>
<accession>A0ABP0JIK1</accession>
<reference evidence="1 2" key="1">
    <citation type="submission" date="2024-02" db="EMBL/GenBank/DDBJ databases">
        <authorList>
            <person name="Chen Y."/>
            <person name="Shah S."/>
            <person name="Dougan E. K."/>
            <person name="Thang M."/>
            <person name="Chan C."/>
        </authorList>
    </citation>
    <scope>NUCLEOTIDE SEQUENCE [LARGE SCALE GENOMIC DNA]</scope>
</reference>
<sequence>MCEEPFDCLNATGTLESLEDLQHGIAKPSGTNLQSWCYSEARSIEAVVPHCLLRHDPLATAKALFAKSVELHPLDDIDVTLNTTIPEAEAMCDARYPEPNGWRSVGFSAIPAGPKDHFTRVEDAEKYVLFACAMGNYHCDVIYCRESYCHNQYYKEKFQHLAPK</sequence>
<comment type="caution">
    <text evidence="1">The sequence shown here is derived from an EMBL/GenBank/DDBJ whole genome shotgun (WGS) entry which is preliminary data.</text>
</comment>